<feature type="transmembrane region" description="Helical" evidence="1">
    <location>
        <begin position="96"/>
        <end position="115"/>
    </location>
</feature>
<keyword evidence="1" id="KW-1133">Transmembrane helix</keyword>
<organism evidence="2 3">
    <name type="scientific">Sedimentibacter saalensis</name>
    <dbReference type="NCBI Taxonomy" id="130788"/>
    <lineage>
        <taxon>Bacteria</taxon>
        <taxon>Bacillati</taxon>
        <taxon>Bacillota</taxon>
        <taxon>Tissierellia</taxon>
        <taxon>Sedimentibacter</taxon>
    </lineage>
</organism>
<comment type="caution">
    <text evidence="2">The sequence shown here is derived from an EMBL/GenBank/DDBJ whole genome shotgun (WGS) entry which is preliminary data.</text>
</comment>
<name>A0A562JK92_9FIRM</name>
<dbReference type="EMBL" id="VLKH01000001">
    <property type="protein sequence ID" value="TWH83712.1"/>
    <property type="molecule type" value="Genomic_DNA"/>
</dbReference>
<dbReference type="RefSeq" id="WP_145079049.1">
    <property type="nucleotide sequence ID" value="NZ_VLKH01000001.1"/>
</dbReference>
<keyword evidence="3" id="KW-1185">Reference proteome</keyword>
<dbReference type="Proteomes" id="UP000315343">
    <property type="component" value="Unassembled WGS sequence"/>
</dbReference>
<evidence type="ECO:0000256" key="1">
    <source>
        <dbReference type="SAM" id="Phobius"/>
    </source>
</evidence>
<accession>A0A562JK92</accession>
<reference evidence="2 3" key="1">
    <citation type="submission" date="2019-07" db="EMBL/GenBank/DDBJ databases">
        <title>Genomic Encyclopedia of Type Strains, Phase I: the one thousand microbial genomes (KMG-I) project.</title>
        <authorList>
            <person name="Kyrpides N."/>
        </authorList>
    </citation>
    <scope>NUCLEOTIDE SEQUENCE [LARGE SCALE GENOMIC DNA]</scope>
    <source>
        <strain evidence="2 3">DSM 13558</strain>
    </source>
</reference>
<dbReference type="AlphaFoldDB" id="A0A562JK92"/>
<protein>
    <submittedName>
        <fullName evidence="2">Uncharacterized protein</fullName>
    </submittedName>
</protein>
<evidence type="ECO:0000313" key="2">
    <source>
        <dbReference type="EMBL" id="TWH83712.1"/>
    </source>
</evidence>
<evidence type="ECO:0000313" key="3">
    <source>
        <dbReference type="Proteomes" id="UP000315343"/>
    </source>
</evidence>
<keyword evidence="1" id="KW-0472">Membrane</keyword>
<proteinExistence type="predicted"/>
<keyword evidence="1" id="KW-0812">Transmembrane</keyword>
<feature type="transmembrane region" description="Helical" evidence="1">
    <location>
        <begin position="7"/>
        <end position="24"/>
    </location>
</feature>
<gene>
    <name evidence="2" type="ORF">LY60_00324</name>
</gene>
<sequence length="130" mass="15198">MKSNRKLAAIMILVIMASIFILQFKNNQKLETDGQNNIEMYAETESISILEEEYAQNENSHIFKANSNFMFSLFKTYILVNVSLNASIYKHKHSSVISEIFRLFNYSVFVVFYTNKSDGKKRMMREIITT</sequence>